<evidence type="ECO:0000256" key="1">
    <source>
        <dbReference type="SAM" id="Coils"/>
    </source>
</evidence>
<dbReference type="RefSeq" id="XP_022402109.1">
    <property type="nucleotide sequence ID" value="XM_022546229.1"/>
</dbReference>
<sequence length="690" mass="78643">MSVFEDDWTDTAAEAADVAGSMDDELQFAMSDDESPNNLAASMHSIDIDDIKDPQSKINHLLNKLAKANSQIKKKNEALVLLEAARDESTKETKRLNGEIDRLTEELEVEQENACSNEENIASSVRSNNSFMGSLDRLKQELDEERVQSERKGQTIARLGVQLKEAEEGFTKDAEGMNGKIGDLEQKLKLEQEKTKELRDENKDLRTKKSDLEKEVHAAGLQRENDMENLKQLRTQLKSRNNELKDSRKHEEELEEAMRATIDEFDQRQAQASHSIDDYKRKLEACQNDLKQMASQFQSLKNDRQKQLPDSLHASANVQQSAAQGSPISSHFDGDNNSRASSRNYGLFQSMTLEDELGDGLASESDEYEHVEHQEDSDPEVDVRSDDSGDNASLLNQSISTASDLPLELHESNLSTDSLVHDRRRIMTSDGNMSNSEDAQTGTSNDESALLADSTSRHEETPVDHPRQPFGIPSTSRRFWADEDTAPYAPRFDHSVYQKRETFERGTQTEDIARSPDPGFNEEDRERLISTLHPLLYLLYMLTILLGGMINRLIRLEVTLRKQFNLPTDVEYIKTSPRDQIHGAMATSPSQQDDTAQHRSEETMTTSVREAEGYLKRLVRYVLLWSYILGVLMVRLVYVWWSDDEWQWTAANKTPRCIPIELLRGHRNEHDWVQVWNFQVVKILNDRVAG</sequence>
<feature type="compositionally biased region" description="Basic and acidic residues" evidence="2">
    <location>
        <begin position="503"/>
        <end position="514"/>
    </location>
</feature>
<feature type="region of interest" description="Disordered" evidence="2">
    <location>
        <begin position="315"/>
        <end position="341"/>
    </location>
</feature>
<keyword evidence="3" id="KW-1133">Transmembrane helix</keyword>
<evidence type="ECO:0000313" key="5">
    <source>
        <dbReference type="Proteomes" id="UP000184300"/>
    </source>
</evidence>
<dbReference type="VEuPathDB" id="FungiDB:ASPGLDRAFT_45378"/>
<evidence type="ECO:0000313" key="4">
    <source>
        <dbReference type="EMBL" id="OJJ85411.1"/>
    </source>
</evidence>
<feature type="region of interest" description="Disordered" evidence="2">
    <location>
        <begin position="582"/>
        <end position="604"/>
    </location>
</feature>
<dbReference type="GeneID" id="34462490"/>
<keyword evidence="3" id="KW-0812">Transmembrane</keyword>
<keyword evidence="1" id="KW-0175">Coiled coil</keyword>
<protein>
    <submittedName>
        <fullName evidence="4">Uncharacterized protein</fullName>
    </submittedName>
</protein>
<feature type="region of interest" description="Disordered" evidence="2">
    <location>
        <begin position="364"/>
        <end position="394"/>
    </location>
</feature>
<evidence type="ECO:0000256" key="3">
    <source>
        <dbReference type="SAM" id="Phobius"/>
    </source>
</evidence>
<name>A0A1L9VNF6_ASPGL</name>
<dbReference type="Proteomes" id="UP000184300">
    <property type="component" value="Unassembled WGS sequence"/>
</dbReference>
<dbReference type="EMBL" id="KV878894">
    <property type="protein sequence ID" value="OJJ85411.1"/>
    <property type="molecule type" value="Genomic_DNA"/>
</dbReference>
<feature type="transmembrane region" description="Helical" evidence="3">
    <location>
        <begin position="535"/>
        <end position="554"/>
    </location>
</feature>
<gene>
    <name evidence="4" type="ORF">ASPGLDRAFT_45378</name>
</gene>
<dbReference type="STRING" id="1160497.A0A1L9VNF6"/>
<keyword evidence="3" id="KW-0472">Membrane</keyword>
<accession>A0A1L9VNF6</accession>
<keyword evidence="5" id="KW-1185">Reference proteome</keyword>
<evidence type="ECO:0000256" key="2">
    <source>
        <dbReference type="SAM" id="MobiDB-lite"/>
    </source>
</evidence>
<organism evidence="4 5">
    <name type="scientific">Aspergillus glaucus CBS 516.65</name>
    <dbReference type="NCBI Taxonomy" id="1160497"/>
    <lineage>
        <taxon>Eukaryota</taxon>
        <taxon>Fungi</taxon>
        <taxon>Dikarya</taxon>
        <taxon>Ascomycota</taxon>
        <taxon>Pezizomycotina</taxon>
        <taxon>Eurotiomycetes</taxon>
        <taxon>Eurotiomycetidae</taxon>
        <taxon>Eurotiales</taxon>
        <taxon>Aspergillaceae</taxon>
        <taxon>Aspergillus</taxon>
        <taxon>Aspergillus subgen. Aspergillus</taxon>
    </lineage>
</organism>
<proteinExistence type="predicted"/>
<feature type="compositionally biased region" description="Basic and acidic residues" evidence="2">
    <location>
        <begin position="368"/>
        <end position="387"/>
    </location>
</feature>
<feature type="region of interest" description="Disordered" evidence="2">
    <location>
        <begin position="503"/>
        <end position="522"/>
    </location>
</feature>
<feature type="compositionally biased region" description="Polar residues" evidence="2">
    <location>
        <begin position="429"/>
        <end position="447"/>
    </location>
</feature>
<dbReference type="OrthoDB" id="4506292at2759"/>
<feature type="region of interest" description="Disordered" evidence="2">
    <location>
        <begin position="429"/>
        <end position="475"/>
    </location>
</feature>
<feature type="coiled-coil region" evidence="1">
    <location>
        <begin position="58"/>
        <end position="303"/>
    </location>
</feature>
<reference evidence="5" key="1">
    <citation type="journal article" date="2017" name="Genome Biol.">
        <title>Comparative genomics reveals high biological diversity and specific adaptations in the industrially and medically important fungal genus Aspergillus.</title>
        <authorList>
            <person name="de Vries R.P."/>
            <person name="Riley R."/>
            <person name="Wiebenga A."/>
            <person name="Aguilar-Osorio G."/>
            <person name="Amillis S."/>
            <person name="Uchima C.A."/>
            <person name="Anderluh G."/>
            <person name="Asadollahi M."/>
            <person name="Askin M."/>
            <person name="Barry K."/>
            <person name="Battaglia E."/>
            <person name="Bayram O."/>
            <person name="Benocci T."/>
            <person name="Braus-Stromeyer S.A."/>
            <person name="Caldana C."/>
            <person name="Canovas D."/>
            <person name="Cerqueira G.C."/>
            <person name="Chen F."/>
            <person name="Chen W."/>
            <person name="Choi C."/>
            <person name="Clum A."/>
            <person name="Dos Santos R.A."/>
            <person name="Damasio A.R."/>
            <person name="Diallinas G."/>
            <person name="Emri T."/>
            <person name="Fekete E."/>
            <person name="Flipphi M."/>
            <person name="Freyberg S."/>
            <person name="Gallo A."/>
            <person name="Gournas C."/>
            <person name="Habgood R."/>
            <person name="Hainaut M."/>
            <person name="Harispe M.L."/>
            <person name="Henrissat B."/>
            <person name="Hilden K.S."/>
            <person name="Hope R."/>
            <person name="Hossain A."/>
            <person name="Karabika E."/>
            <person name="Karaffa L."/>
            <person name="Karanyi Z."/>
            <person name="Krasevec N."/>
            <person name="Kuo A."/>
            <person name="Kusch H."/>
            <person name="LaButti K."/>
            <person name="Lagendijk E.L."/>
            <person name="Lapidus A."/>
            <person name="Levasseur A."/>
            <person name="Lindquist E."/>
            <person name="Lipzen A."/>
            <person name="Logrieco A.F."/>
            <person name="MacCabe A."/>
            <person name="Maekelae M.R."/>
            <person name="Malavazi I."/>
            <person name="Melin P."/>
            <person name="Meyer V."/>
            <person name="Mielnichuk N."/>
            <person name="Miskei M."/>
            <person name="Molnar A.P."/>
            <person name="Mule G."/>
            <person name="Ngan C.Y."/>
            <person name="Orejas M."/>
            <person name="Orosz E."/>
            <person name="Ouedraogo J.P."/>
            <person name="Overkamp K.M."/>
            <person name="Park H.-S."/>
            <person name="Perrone G."/>
            <person name="Piumi F."/>
            <person name="Punt P.J."/>
            <person name="Ram A.F."/>
            <person name="Ramon A."/>
            <person name="Rauscher S."/>
            <person name="Record E."/>
            <person name="Riano-Pachon D.M."/>
            <person name="Robert V."/>
            <person name="Roehrig J."/>
            <person name="Ruller R."/>
            <person name="Salamov A."/>
            <person name="Salih N.S."/>
            <person name="Samson R.A."/>
            <person name="Sandor E."/>
            <person name="Sanguinetti M."/>
            <person name="Schuetze T."/>
            <person name="Sepcic K."/>
            <person name="Shelest E."/>
            <person name="Sherlock G."/>
            <person name="Sophianopoulou V."/>
            <person name="Squina F.M."/>
            <person name="Sun H."/>
            <person name="Susca A."/>
            <person name="Todd R.B."/>
            <person name="Tsang A."/>
            <person name="Unkles S.E."/>
            <person name="van de Wiele N."/>
            <person name="van Rossen-Uffink D."/>
            <person name="Oliveira J.V."/>
            <person name="Vesth T.C."/>
            <person name="Visser J."/>
            <person name="Yu J.-H."/>
            <person name="Zhou M."/>
            <person name="Andersen M.R."/>
            <person name="Archer D.B."/>
            <person name="Baker S.E."/>
            <person name="Benoit I."/>
            <person name="Brakhage A.A."/>
            <person name="Braus G.H."/>
            <person name="Fischer R."/>
            <person name="Frisvad J.C."/>
            <person name="Goldman G.H."/>
            <person name="Houbraken J."/>
            <person name="Oakley B."/>
            <person name="Pocsi I."/>
            <person name="Scazzocchio C."/>
            <person name="Seiboth B."/>
            <person name="vanKuyk P.A."/>
            <person name="Wortman J."/>
            <person name="Dyer P.S."/>
            <person name="Grigoriev I.V."/>
        </authorList>
    </citation>
    <scope>NUCLEOTIDE SEQUENCE [LARGE SCALE GENOMIC DNA]</scope>
    <source>
        <strain evidence="5">CBS 516.65</strain>
    </source>
</reference>
<feature type="compositionally biased region" description="Basic and acidic residues" evidence="2">
    <location>
        <begin position="455"/>
        <end position="467"/>
    </location>
</feature>
<feature type="transmembrane region" description="Helical" evidence="3">
    <location>
        <begin position="618"/>
        <end position="641"/>
    </location>
</feature>
<dbReference type="AlphaFoldDB" id="A0A1L9VNF6"/>